<sequence length="392" mass="44563">MKKILLPEELYDQLELSGEKEIEVVENNKNSFTIRAKTPHKREEAARVFLIPTALSTLLFFVASQVMGLSQIKLSGTASISTGVLVIANTIALTSFIIAFIKKRKELYHTMLPRVYWRTFPSVILSVFIIVTLGLVALFWFLNQLFYGLSFDVFTSMLIFAIFSGILNYLLIFAVDTFSIQMMINMLIMVSVGGLVASMAANNNQYWWQKNFSLLGTSESNTSLQFNMTLVVSAALMIALFDYIFVSIREKLGHRIRFMILQILLTLCAISIALVGLIPNNGDGLAHIMHDVAAQLIVLFMSLSILGIRWFLPDLDKNMYRISYGLAGLIVFGYFLWHPFYYLNLTAFEILSFSLSFAWIMLLINTLVRILFNPRVVYQVDIVKDVEKITEK</sequence>
<evidence type="ECO:0000313" key="1">
    <source>
        <dbReference type="EMBL" id="SFL30515.1"/>
    </source>
</evidence>
<evidence type="ECO:0000313" key="2">
    <source>
        <dbReference type="Proteomes" id="UP000181969"/>
    </source>
</evidence>
<dbReference type="AlphaFoldDB" id="A0A1I4GKJ2"/>
<protein>
    <submittedName>
        <fullName evidence="1">Uncharacterized protein</fullName>
    </submittedName>
</protein>
<proteinExistence type="predicted"/>
<organism evidence="1 2">
    <name type="scientific">Lactococcus garvieae</name>
    <dbReference type="NCBI Taxonomy" id="1363"/>
    <lineage>
        <taxon>Bacteria</taxon>
        <taxon>Bacillati</taxon>
        <taxon>Bacillota</taxon>
        <taxon>Bacilli</taxon>
        <taxon>Lactobacillales</taxon>
        <taxon>Streptococcaceae</taxon>
        <taxon>Lactococcus</taxon>
    </lineage>
</organism>
<accession>A0A1I4GKJ2</accession>
<dbReference type="OrthoDB" id="2329326at2"/>
<name>A0A1I4GKJ2_9LACT</name>
<dbReference type="GeneID" id="61074461"/>
<dbReference type="Proteomes" id="UP000181969">
    <property type="component" value="Unassembled WGS sequence"/>
</dbReference>
<dbReference type="EMBL" id="FOTJ01000004">
    <property type="protein sequence ID" value="SFL30515.1"/>
    <property type="molecule type" value="Genomic_DNA"/>
</dbReference>
<reference evidence="1 2" key="1">
    <citation type="submission" date="2016-10" db="EMBL/GenBank/DDBJ databases">
        <authorList>
            <person name="de Groot N.N."/>
        </authorList>
    </citation>
    <scope>NUCLEOTIDE SEQUENCE [LARGE SCALE GENOMIC DNA]</scope>
    <source>
        <strain evidence="1 2">M79</strain>
    </source>
</reference>
<gene>
    <name evidence="1" type="ORF">SAMN05216438_104113</name>
</gene>
<dbReference type="RefSeq" id="WP_004257973.1">
    <property type="nucleotide sequence ID" value="NZ_CAXVJC010000009.1"/>
</dbReference>